<dbReference type="EMBL" id="KZ819603">
    <property type="protein sequence ID" value="PWN34673.1"/>
    <property type="molecule type" value="Genomic_DNA"/>
</dbReference>
<feature type="domain" description="PUM-HD" evidence="3">
    <location>
        <begin position="1"/>
        <end position="359"/>
    </location>
</feature>
<name>A0A316VEF5_9BASI</name>
<dbReference type="InParanoid" id="A0A316VEF5"/>
<dbReference type="SUPFAM" id="SSF48371">
    <property type="entry name" value="ARM repeat"/>
    <property type="match status" value="1"/>
</dbReference>
<dbReference type="InterPro" id="IPR033133">
    <property type="entry name" value="PUM-HD"/>
</dbReference>
<evidence type="ECO:0000256" key="2">
    <source>
        <dbReference type="PROSITE-ProRule" id="PRU00317"/>
    </source>
</evidence>
<dbReference type="OrthoDB" id="668540at2759"/>
<evidence type="ECO:0000259" key="3">
    <source>
        <dbReference type="PROSITE" id="PS50303"/>
    </source>
</evidence>
<evidence type="ECO:0000313" key="5">
    <source>
        <dbReference type="Proteomes" id="UP000245771"/>
    </source>
</evidence>
<dbReference type="Proteomes" id="UP000245771">
    <property type="component" value="Unassembled WGS sequence"/>
</dbReference>
<accession>A0A316VEF5</accession>
<dbReference type="FunCoup" id="A0A316VEF5">
    <property type="interactions" value="255"/>
</dbReference>
<dbReference type="InterPro" id="IPR001313">
    <property type="entry name" value="Pumilio_RNA-bd_rpt"/>
</dbReference>
<dbReference type="PROSITE" id="PS50302">
    <property type="entry name" value="PUM"/>
    <property type="match status" value="1"/>
</dbReference>
<dbReference type="Gene3D" id="1.25.10.10">
    <property type="entry name" value="Leucine-rich Repeat Variant"/>
    <property type="match status" value="1"/>
</dbReference>
<organism evidence="4 5">
    <name type="scientific">Meira miltonrushii</name>
    <dbReference type="NCBI Taxonomy" id="1280837"/>
    <lineage>
        <taxon>Eukaryota</taxon>
        <taxon>Fungi</taxon>
        <taxon>Dikarya</taxon>
        <taxon>Basidiomycota</taxon>
        <taxon>Ustilaginomycotina</taxon>
        <taxon>Exobasidiomycetes</taxon>
        <taxon>Exobasidiales</taxon>
        <taxon>Brachybasidiaceae</taxon>
        <taxon>Meira</taxon>
    </lineage>
</organism>
<evidence type="ECO:0000313" key="4">
    <source>
        <dbReference type="EMBL" id="PWN34673.1"/>
    </source>
</evidence>
<dbReference type="InterPro" id="IPR016024">
    <property type="entry name" value="ARM-type_fold"/>
</dbReference>
<evidence type="ECO:0000256" key="1">
    <source>
        <dbReference type="ARBA" id="ARBA00022737"/>
    </source>
</evidence>
<reference evidence="4 5" key="1">
    <citation type="journal article" date="2018" name="Mol. Biol. Evol.">
        <title>Broad Genomic Sampling Reveals a Smut Pathogenic Ancestry of the Fungal Clade Ustilaginomycotina.</title>
        <authorList>
            <person name="Kijpornyongpan T."/>
            <person name="Mondo S.J."/>
            <person name="Barry K."/>
            <person name="Sandor L."/>
            <person name="Lee J."/>
            <person name="Lipzen A."/>
            <person name="Pangilinan J."/>
            <person name="LaButti K."/>
            <person name="Hainaut M."/>
            <person name="Henrissat B."/>
            <person name="Grigoriev I.V."/>
            <person name="Spatafora J.W."/>
            <person name="Aime M.C."/>
        </authorList>
    </citation>
    <scope>NUCLEOTIDE SEQUENCE [LARGE SCALE GENOMIC DNA]</scope>
    <source>
        <strain evidence="4 5">MCA 3882</strain>
    </source>
</reference>
<dbReference type="SMART" id="SM00025">
    <property type="entry name" value="Pumilio"/>
    <property type="match status" value="5"/>
</dbReference>
<proteinExistence type="predicted"/>
<dbReference type="PROSITE" id="PS50303">
    <property type="entry name" value="PUM_HD"/>
    <property type="match status" value="1"/>
</dbReference>
<keyword evidence="5" id="KW-1185">Reference proteome</keyword>
<dbReference type="InterPro" id="IPR011989">
    <property type="entry name" value="ARM-like"/>
</dbReference>
<dbReference type="GO" id="GO:0000288">
    <property type="term" value="P:nuclear-transcribed mRNA catabolic process, deadenylation-dependent decay"/>
    <property type="evidence" value="ECO:0007669"/>
    <property type="project" value="TreeGrafter"/>
</dbReference>
<gene>
    <name evidence="4" type="ORF">FA14DRAFT_122789</name>
</gene>
<keyword evidence="1" id="KW-0677">Repeat</keyword>
<dbReference type="PANTHER" id="PTHR12537:SF12">
    <property type="entry name" value="MATERNAL PROTEIN PUMILIO"/>
    <property type="match status" value="1"/>
</dbReference>
<dbReference type="GO" id="GO:0005737">
    <property type="term" value="C:cytoplasm"/>
    <property type="evidence" value="ECO:0007669"/>
    <property type="project" value="TreeGrafter"/>
</dbReference>
<dbReference type="PANTHER" id="PTHR12537">
    <property type="entry name" value="RNA BINDING PROTEIN PUMILIO-RELATED"/>
    <property type="match status" value="1"/>
</dbReference>
<feature type="repeat" description="Pumilio" evidence="2">
    <location>
        <begin position="88"/>
        <end position="123"/>
    </location>
</feature>
<dbReference type="STRING" id="1280837.A0A316VEF5"/>
<dbReference type="GO" id="GO:0003730">
    <property type="term" value="F:mRNA 3'-UTR binding"/>
    <property type="evidence" value="ECO:0007669"/>
    <property type="project" value="TreeGrafter"/>
</dbReference>
<sequence length="364" mass="40765">MVPPQVERFKKKPLDNNTPLDLLVKLALTQDGQEASIKLQQKLKSQDAAQREAAMDAITPHLHQLAYCRHGNFLAQRAISLNRSLGWTFADTFVKLSLSQYGCHVVQKLLDLGSEDVRELIANELLNEKLEETIASRHAIHIWQKVLDTQWQEAGMRSKIVNTLNEVLRGKWADIALSETGSLICQNLFESGSDAETEECMLEVVDRVCECAMGQWGVWVVQYIIEHAGGEVKKKALDQMLSEATRLSMSQHGQKAIMTAIRARNPSFLAAYIDILCENEVACPCPEENVSSTHNASSRRSVLVDVATCTHGDQIVTQLLTSSTIEQRERIIKTVRKNSVFLKGSKAGLRIYQLCERARAFTGY</sequence>
<protein>
    <submittedName>
        <fullName evidence="4">ARM repeat-containing protein</fullName>
    </submittedName>
</protein>
<dbReference type="Pfam" id="PF00806">
    <property type="entry name" value="PUF"/>
    <property type="match status" value="3"/>
</dbReference>
<dbReference type="AlphaFoldDB" id="A0A316VEF5"/>
<dbReference type="GeneID" id="37018315"/>
<dbReference type="RefSeq" id="XP_025354975.1">
    <property type="nucleotide sequence ID" value="XM_025496534.1"/>
</dbReference>